<comment type="similarity">
    <text evidence="2">Belongs to the EamA transporter family.</text>
</comment>
<feature type="transmembrane region" description="Helical" evidence="6">
    <location>
        <begin position="180"/>
        <end position="200"/>
    </location>
</feature>
<gene>
    <name evidence="8" type="ORF">RCA23_c10460</name>
</gene>
<feature type="transmembrane region" description="Helical" evidence="6">
    <location>
        <begin position="268"/>
        <end position="285"/>
    </location>
</feature>
<organism evidence="8 9">
    <name type="scientific">Planktomarina temperata RCA23</name>
    <dbReference type="NCBI Taxonomy" id="666509"/>
    <lineage>
        <taxon>Bacteria</taxon>
        <taxon>Pseudomonadati</taxon>
        <taxon>Pseudomonadota</taxon>
        <taxon>Alphaproteobacteria</taxon>
        <taxon>Rhodobacterales</taxon>
        <taxon>Paracoccaceae</taxon>
        <taxon>Planktomarina</taxon>
    </lineage>
</organism>
<name>A0AAN0RI94_9RHOB</name>
<keyword evidence="9" id="KW-1185">Reference proteome</keyword>
<keyword evidence="3 6" id="KW-0812">Transmembrane</keyword>
<feature type="transmembrane region" description="Helical" evidence="6">
    <location>
        <begin position="149"/>
        <end position="168"/>
    </location>
</feature>
<evidence type="ECO:0000256" key="5">
    <source>
        <dbReference type="ARBA" id="ARBA00023136"/>
    </source>
</evidence>
<proteinExistence type="inferred from homology"/>
<feature type="transmembrane region" description="Helical" evidence="6">
    <location>
        <begin position="92"/>
        <end position="113"/>
    </location>
</feature>
<protein>
    <submittedName>
        <fullName evidence="8">Permease of the drug/metabolite transporter superfamily</fullName>
    </submittedName>
</protein>
<evidence type="ECO:0000259" key="7">
    <source>
        <dbReference type="Pfam" id="PF00892"/>
    </source>
</evidence>
<dbReference type="GO" id="GO:0016020">
    <property type="term" value="C:membrane"/>
    <property type="evidence" value="ECO:0007669"/>
    <property type="project" value="UniProtKB-SubCell"/>
</dbReference>
<dbReference type="PANTHER" id="PTHR32322:SF2">
    <property type="entry name" value="EAMA DOMAIN-CONTAINING PROTEIN"/>
    <property type="match status" value="1"/>
</dbReference>
<evidence type="ECO:0000313" key="9">
    <source>
        <dbReference type="Proteomes" id="UP000028680"/>
    </source>
</evidence>
<evidence type="ECO:0000256" key="3">
    <source>
        <dbReference type="ARBA" id="ARBA00022692"/>
    </source>
</evidence>
<evidence type="ECO:0000256" key="1">
    <source>
        <dbReference type="ARBA" id="ARBA00004141"/>
    </source>
</evidence>
<dbReference type="EMBL" id="CP003984">
    <property type="protein sequence ID" value="AII86597.1"/>
    <property type="molecule type" value="Genomic_DNA"/>
</dbReference>
<reference evidence="8 9" key="1">
    <citation type="journal article" date="2014" name="ISME J.">
        <title>Adaptation of an abundant Roseobacter RCA organism to pelagic systems revealed by genomic and transcriptomic analyses.</title>
        <authorList>
            <person name="Voget S."/>
            <person name="Wemheuer B."/>
            <person name="Brinkhoff T."/>
            <person name="Vollmers J."/>
            <person name="Dietrich S."/>
            <person name="Giebel H.A."/>
            <person name="Beardsley C."/>
            <person name="Sardemann C."/>
            <person name="Bakenhus I."/>
            <person name="Billerbeck S."/>
            <person name="Daniel R."/>
            <person name="Simon M."/>
        </authorList>
    </citation>
    <scope>NUCLEOTIDE SEQUENCE [LARGE SCALE GENOMIC DNA]</scope>
    <source>
        <strain evidence="8 9">RCA23</strain>
    </source>
</reference>
<feature type="transmembrane region" description="Helical" evidence="6">
    <location>
        <begin position="34"/>
        <end position="54"/>
    </location>
</feature>
<feature type="transmembrane region" description="Helical" evidence="6">
    <location>
        <begin position="245"/>
        <end position="262"/>
    </location>
</feature>
<feature type="transmembrane region" description="Helical" evidence="6">
    <location>
        <begin position="66"/>
        <end position="86"/>
    </location>
</feature>
<evidence type="ECO:0000256" key="6">
    <source>
        <dbReference type="SAM" id="Phobius"/>
    </source>
</evidence>
<keyword evidence="5 6" id="KW-0472">Membrane</keyword>
<dbReference type="SUPFAM" id="SSF103481">
    <property type="entry name" value="Multidrug resistance efflux transporter EmrE"/>
    <property type="match status" value="2"/>
</dbReference>
<evidence type="ECO:0000256" key="2">
    <source>
        <dbReference type="ARBA" id="ARBA00007362"/>
    </source>
</evidence>
<comment type="subcellular location">
    <subcellularLocation>
        <location evidence="1">Membrane</location>
        <topology evidence="1">Multi-pass membrane protein</topology>
    </subcellularLocation>
</comment>
<feature type="transmembrane region" description="Helical" evidence="6">
    <location>
        <begin position="212"/>
        <end position="233"/>
    </location>
</feature>
<feature type="domain" description="EamA" evidence="7">
    <location>
        <begin position="11"/>
        <end position="139"/>
    </location>
</feature>
<accession>A0AAN0RI94</accession>
<dbReference type="Proteomes" id="UP000028680">
    <property type="component" value="Chromosome"/>
</dbReference>
<dbReference type="InterPro" id="IPR000620">
    <property type="entry name" value="EamA_dom"/>
</dbReference>
<keyword evidence="4 6" id="KW-1133">Transmembrane helix</keyword>
<dbReference type="InterPro" id="IPR050638">
    <property type="entry name" value="AA-Vitamin_Transporters"/>
</dbReference>
<evidence type="ECO:0000313" key="8">
    <source>
        <dbReference type="EMBL" id="AII86597.1"/>
    </source>
</evidence>
<dbReference type="InterPro" id="IPR037185">
    <property type="entry name" value="EmrE-like"/>
</dbReference>
<feature type="transmembrane region" description="Helical" evidence="6">
    <location>
        <begin position="125"/>
        <end position="143"/>
    </location>
</feature>
<dbReference type="Pfam" id="PF00892">
    <property type="entry name" value="EamA"/>
    <property type="match status" value="2"/>
</dbReference>
<dbReference type="AlphaFoldDB" id="A0AAN0RI94"/>
<evidence type="ECO:0000256" key="4">
    <source>
        <dbReference type="ARBA" id="ARBA00022989"/>
    </source>
</evidence>
<dbReference type="GeneID" id="93367130"/>
<dbReference type="RefSeq" id="WP_044049436.1">
    <property type="nucleotide sequence ID" value="NZ_CP003984.1"/>
</dbReference>
<sequence>MQRLWLAITPLLFLLLWSAGYVVAKVALVDAAPMALLALRFAAVIAIMAALFAILRPPLPKTLSGYLHLGFVGVLMQTVYFGMAYFSFVNGVAAGTAALIFSLQPILVALLAPRWTGEAVSWLQWFGLAIAMIGTLTVIVARLEIGPPPLAGFGFAALALAGITLATLWEKRFGLSHHPVSANLIGYSAGLLGLLPFLNWAEIAAVNWTPSFYWALAYLVIGNSVVAVGLLLAMIRAGQVSRVSTLLFLVPPLAALIAWLTLDEPMPLLAWVGLLVSGGGVYLATRPSKGSA</sequence>
<dbReference type="PANTHER" id="PTHR32322">
    <property type="entry name" value="INNER MEMBRANE TRANSPORTER"/>
    <property type="match status" value="1"/>
</dbReference>
<feature type="domain" description="EamA" evidence="7">
    <location>
        <begin position="153"/>
        <end position="285"/>
    </location>
</feature>
<dbReference type="KEGG" id="ptp:RCA23_c10460"/>